<feature type="compositionally biased region" description="Polar residues" evidence="1">
    <location>
        <begin position="23"/>
        <end position="34"/>
    </location>
</feature>
<dbReference type="PANTHER" id="PTHR40460">
    <property type="entry name" value="CHROMOSOME 1, WHOLE GENOME SHOTGUN SEQUENCE"/>
    <property type="match status" value="1"/>
</dbReference>
<feature type="compositionally biased region" description="Polar residues" evidence="1">
    <location>
        <begin position="76"/>
        <end position="85"/>
    </location>
</feature>
<feature type="compositionally biased region" description="Basic and acidic residues" evidence="1">
    <location>
        <begin position="35"/>
        <end position="52"/>
    </location>
</feature>
<feature type="compositionally biased region" description="Polar residues" evidence="1">
    <location>
        <begin position="1"/>
        <end position="16"/>
    </location>
</feature>
<evidence type="ECO:0000313" key="2">
    <source>
        <dbReference type="EMBL" id="KIY68666.1"/>
    </source>
</evidence>
<feature type="compositionally biased region" description="Basic and acidic residues" evidence="1">
    <location>
        <begin position="86"/>
        <end position="98"/>
    </location>
</feature>
<dbReference type="STRING" id="1314674.A0A0D7BG96"/>
<evidence type="ECO:0008006" key="4">
    <source>
        <dbReference type="Google" id="ProtNLM"/>
    </source>
</evidence>
<dbReference type="OrthoDB" id="9999611at2759"/>
<dbReference type="Proteomes" id="UP000054007">
    <property type="component" value="Unassembled WGS sequence"/>
</dbReference>
<sequence length="98" mass="10308">MSEPNKSTGQFHSTKGTIVETIGNVTGATSWTNSGREEHAKGEAEVKAAEAKEWTEGVGDRIAGKKDAVVGAVTGDKSQQASGNVQHDKGEVKQKLNE</sequence>
<reference evidence="2 3" key="1">
    <citation type="journal article" date="2015" name="Fungal Genet. Biol.">
        <title>Evolution of novel wood decay mechanisms in Agaricales revealed by the genome sequences of Fistulina hepatica and Cylindrobasidium torrendii.</title>
        <authorList>
            <person name="Floudas D."/>
            <person name="Held B.W."/>
            <person name="Riley R."/>
            <person name="Nagy L.G."/>
            <person name="Koehler G."/>
            <person name="Ransdell A.S."/>
            <person name="Younus H."/>
            <person name="Chow J."/>
            <person name="Chiniquy J."/>
            <person name="Lipzen A."/>
            <person name="Tritt A."/>
            <person name="Sun H."/>
            <person name="Haridas S."/>
            <person name="LaButti K."/>
            <person name="Ohm R.A."/>
            <person name="Kues U."/>
            <person name="Blanchette R.A."/>
            <person name="Grigoriev I.V."/>
            <person name="Minto R.E."/>
            <person name="Hibbett D.S."/>
        </authorList>
    </citation>
    <scope>NUCLEOTIDE SEQUENCE [LARGE SCALE GENOMIC DNA]</scope>
    <source>
        <strain evidence="2 3">FP15055 ss-10</strain>
    </source>
</reference>
<evidence type="ECO:0000256" key="1">
    <source>
        <dbReference type="SAM" id="MobiDB-lite"/>
    </source>
</evidence>
<proteinExistence type="predicted"/>
<name>A0A0D7BG96_9AGAR</name>
<gene>
    <name evidence="2" type="ORF">CYLTODRAFT_453331</name>
</gene>
<dbReference type="EMBL" id="KN880498">
    <property type="protein sequence ID" value="KIY68666.1"/>
    <property type="molecule type" value="Genomic_DNA"/>
</dbReference>
<dbReference type="AlphaFoldDB" id="A0A0D7BG96"/>
<keyword evidence="3" id="KW-1185">Reference proteome</keyword>
<accession>A0A0D7BG96</accession>
<dbReference type="PANTHER" id="PTHR40460:SF1">
    <property type="entry name" value="CSBD-LIKE DOMAIN-CONTAINING PROTEIN"/>
    <property type="match status" value="1"/>
</dbReference>
<protein>
    <recommendedName>
        <fullName evidence="4">Mismatched base pair and cruciform DNA recognition protein</fullName>
    </recommendedName>
</protein>
<evidence type="ECO:0000313" key="3">
    <source>
        <dbReference type="Proteomes" id="UP000054007"/>
    </source>
</evidence>
<feature type="region of interest" description="Disordered" evidence="1">
    <location>
        <begin position="75"/>
        <end position="98"/>
    </location>
</feature>
<feature type="region of interest" description="Disordered" evidence="1">
    <location>
        <begin position="1"/>
        <end position="52"/>
    </location>
</feature>
<organism evidence="2 3">
    <name type="scientific">Cylindrobasidium torrendii FP15055 ss-10</name>
    <dbReference type="NCBI Taxonomy" id="1314674"/>
    <lineage>
        <taxon>Eukaryota</taxon>
        <taxon>Fungi</taxon>
        <taxon>Dikarya</taxon>
        <taxon>Basidiomycota</taxon>
        <taxon>Agaricomycotina</taxon>
        <taxon>Agaricomycetes</taxon>
        <taxon>Agaricomycetidae</taxon>
        <taxon>Agaricales</taxon>
        <taxon>Marasmiineae</taxon>
        <taxon>Physalacriaceae</taxon>
        <taxon>Cylindrobasidium</taxon>
    </lineage>
</organism>